<dbReference type="Pfam" id="PF07677">
    <property type="entry name" value="A2M_recep"/>
    <property type="match status" value="1"/>
</dbReference>
<feature type="chain" id="PRO_5046651159" evidence="5">
    <location>
        <begin position="23"/>
        <end position="1880"/>
    </location>
</feature>
<dbReference type="InterPro" id="IPR001599">
    <property type="entry name" value="Macroglobln_a2"/>
</dbReference>
<dbReference type="InterPro" id="IPR013783">
    <property type="entry name" value="Ig-like_fold"/>
</dbReference>
<dbReference type="PROSITE" id="PS50189">
    <property type="entry name" value="NTR"/>
    <property type="match status" value="1"/>
</dbReference>
<organism evidence="8 9">
    <name type="scientific">Clavelina lepadiformis</name>
    <name type="common">Light-bulb sea squirt</name>
    <name type="synonym">Ascidia lepadiformis</name>
    <dbReference type="NCBI Taxonomy" id="159417"/>
    <lineage>
        <taxon>Eukaryota</taxon>
        <taxon>Metazoa</taxon>
        <taxon>Chordata</taxon>
        <taxon>Tunicata</taxon>
        <taxon>Ascidiacea</taxon>
        <taxon>Aplousobranchia</taxon>
        <taxon>Clavelinidae</taxon>
        <taxon>Clavelina</taxon>
    </lineage>
</organism>
<dbReference type="Gene3D" id="2.60.40.1930">
    <property type="match status" value="3"/>
</dbReference>
<evidence type="ECO:0000313" key="8">
    <source>
        <dbReference type="EMBL" id="CAK8671038.1"/>
    </source>
</evidence>
<protein>
    <submittedName>
        <fullName evidence="8">Uncharacterized protein</fullName>
    </submittedName>
</protein>
<dbReference type="Pfam" id="PF01759">
    <property type="entry name" value="NTR"/>
    <property type="match status" value="1"/>
</dbReference>
<accession>A0ABP0EXC6</accession>
<name>A0ABP0EXC6_CLALP</name>
<dbReference type="Gene3D" id="2.60.40.690">
    <property type="entry name" value="Alpha-macroglobulin, receptor-binding domain"/>
    <property type="match status" value="1"/>
</dbReference>
<sequence>MMLASTFLSFVTILASTGSVNGLDVVFSLPGKLIYSKNHSVILTVFHADVEEEIAVLIVLRNHPNNRQIYRHQVAFYAPDPATTRRFPIISNPSLAECLTGDVIDSDVICRNVIDVSVTTSGGLSWSQSKEVPVVRMKGHIFIQTDRPVYKPKDKVYVRFIPVDDTMRPLTSPMAMTILAPNPTLGGDPLQSWRKTKSASNAVFVRTFMLPDTPPIGKWTVKARFIGDDVVNDEFVTSFYVHEYKLPTFELSIRPMGEGFILPDDENFSCVLLANFVYGERVEGTASVRFGLVQPGVEEETLTTYVIRQNNTRDGRLEVTVPVSSLAHSIPISRLNDAGTHLFIEASVTDFSSGKTRSVRNSDVIFTSSPIVLSLERTSSYYKPGLPFPLQLSASYVNGSKASDISVIVMATAERDNGMSVEVFNDVIQTSAEGTLFALFGAPSDGSMVTVAARARYSAPSGSFYDTYVDKQVRPQESVHEEYLQVVAPASELVVGIASSDVEIYVTPSSRTRTVVYTITSGRSFFTEGKAEVAANIDHVTAPFIVSPEMSPTSHLTAYYVTETSSGLPFIVADSSVLRTEDSCSGIEPDTILLPGDQVPLPGDELMVDVRGDPSSYVGLTAVDVAALSLRREFPTDFPASTRSGVFELMRSFMPGCKTPATPTPESAFPAVGRALVTSVSYNSLDGAREQCDDSLTLDSRQRRSLHEPSIGLIQKADRFNGVAYECCAVGSSDVSSLMTYEGDTCAERAKTVTLSKECKDAFLECCLESECIRRNPDIKRRPCRIIADTKSISVSAGSTDISGFSVVERSVELLRANFDQTWFAVDFQLGQSGHVTLNNTTRSRIPPLPDSITSWSVGTFTISPDRGLCIAEPQTFAVEHSLFMEVDLPHGPVLRGSRLSVGVTIFNYLQTAVDVKVVLEPEDGLCISSGSGSDANSEIREHVPESREGIASTVYLRFSIIPLQSGDYRIKVKMFGDVIRQKRSRIDSVVKKMKVVSEGQPQRQVQWKLIEMRPSGRTRNRLNVGPRSSETMNLSLPEDAIPGSEKASINLHSLSSAFLRDPVAVEDDSATIAPYLCKLEATVTKVEYADGRLSDARITQLTDDAQGAYDGLLTYVRDVTPKSAGPSSSSQNLPRSIGFSYSPASVAKPDLWLTSAALRILCRAAILIEPDQSVLSGVMKWIESHQDQRRGFFASSPTSPPPSRRRRSSCPSVTNCNDPKKKFSFAEEFKKWQKMCRKRRRACSRRRRRNADRSLQKLPQFNNNLERKVYRTSVVASALHAVLSIADKWKSSRLQPIVTSDTTSAPAENRLSSINTSRLRVSLRATLRYLRRQSRSNTVASPMSLSAAGKSLFSLSARAPSMLEESILRHRREDGNTWWIDTNQSEDDLTDVQSLQLRSANVEATSYMLYHSVGRSLAADQYANWLLKMRGADNRWVSLRDTLAAQEALGRYVLHRAGGSPRYENLRIEVSTLSSATPEVIDLQDPMATGDIPADAVDLPVTNDAVSITASGSGKGFVELGVGYNLPTSVHARSTAIAPPVSEQRLCPYDVTVSIGLAPIKSPYTQLLRSTISDRGLKVALSIRNKADVTLPESDDVSYVVEFGLNSNYEVISEDLERLSNPIEKAVEHYRISQRALILYMSGERSISFEMTDKRKSRQSNPVVVYPAAFPEQKCTSFYSPFGGAHDIIALCSSMTSSSLSPDDACLCSQSSSCPAFVTRSESYRTSTPDRVALSCRSSVKFAYRTRMIGTTQIDRSWHVYNASILWVYNKADELESVERGQVHAFWLRNTCDSRKLQVNKDYLIFGESAVESSSGMFKHLLDATSRVEGMPVHLDNCERIENSKSRARSFIVLKLAVIVPLSALTMRLSFGQVFLGVS</sequence>
<dbReference type="SMART" id="SM01360">
    <property type="entry name" value="A2M"/>
    <property type="match status" value="1"/>
</dbReference>
<dbReference type="CDD" id="cd00017">
    <property type="entry name" value="ANATO"/>
    <property type="match status" value="1"/>
</dbReference>
<dbReference type="PROSITE" id="PS01178">
    <property type="entry name" value="ANAPHYLATOXIN_2"/>
    <property type="match status" value="1"/>
</dbReference>
<feature type="region of interest" description="Disordered" evidence="4">
    <location>
        <begin position="1192"/>
        <end position="1214"/>
    </location>
</feature>
<dbReference type="Pfam" id="PF07703">
    <property type="entry name" value="A2M_BRD"/>
    <property type="match status" value="1"/>
</dbReference>
<evidence type="ECO:0000256" key="3">
    <source>
        <dbReference type="ARBA" id="ARBA00023157"/>
    </source>
</evidence>
<dbReference type="SMART" id="SM00643">
    <property type="entry name" value="C345C"/>
    <property type="match status" value="1"/>
</dbReference>
<proteinExistence type="predicted"/>
<dbReference type="InterPro" id="IPR050473">
    <property type="entry name" value="A2M/Complement_sys"/>
</dbReference>
<dbReference type="SMART" id="SM01359">
    <property type="entry name" value="A2M_N_2"/>
    <property type="match status" value="1"/>
</dbReference>
<dbReference type="Gene3D" id="2.40.50.120">
    <property type="match status" value="1"/>
</dbReference>
<dbReference type="InterPro" id="IPR008930">
    <property type="entry name" value="Terpenoid_cyclase/PrenylTrfase"/>
</dbReference>
<dbReference type="Pfam" id="PF07678">
    <property type="entry name" value="TED_complement"/>
    <property type="match status" value="1"/>
</dbReference>
<evidence type="ECO:0000259" key="7">
    <source>
        <dbReference type="PROSITE" id="PS50189"/>
    </source>
</evidence>
<dbReference type="Gene3D" id="1.20.91.20">
    <property type="entry name" value="Anaphylotoxins (complement system)"/>
    <property type="match status" value="1"/>
</dbReference>
<dbReference type="InterPro" id="IPR002890">
    <property type="entry name" value="MG2"/>
</dbReference>
<gene>
    <name evidence="8" type="ORF">CVLEPA_LOCUS63</name>
</gene>
<dbReference type="InterPro" id="IPR018933">
    <property type="entry name" value="Netrin_module_non-TIMP"/>
</dbReference>
<evidence type="ECO:0000256" key="5">
    <source>
        <dbReference type="SAM" id="SignalP"/>
    </source>
</evidence>
<dbReference type="Pfam" id="PF17789">
    <property type="entry name" value="MG4"/>
    <property type="match status" value="1"/>
</dbReference>
<dbReference type="InterPro" id="IPR040839">
    <property type="entry name" value="MG4"/>
</dbReference>
<dbReference type="SUPFAM" id="SSF48239">
    <property type="entry name" value="Terpenoid cyclases/Protein prenyltransferases"/>
    <property type="match status" value="1"/>
</dbReference>
<feature type="domain" description="NTR" evidence="7">
    <location>
        <begin position="1715"/>
        <end position="1854"/>
    </location>
</feature>
<evidence type="ECO:0000259" key="6">
    <source>
        <dbReference type="PROSITE" id="PS01178"/>
    </source>
</evidence>
<dbReference type="InterPro" id="IPR011626">
    <property type="entry name" value="Alpha-macroglobulin_TED"/>
</dbReference>
<dbReference type="InterPro" id="IPR001134">
    <property type="entry name" value="Netrin_domain"/>
</dbReference>
<evidence type="ECO:0000256" key="2">
    <source>
        <dbReference type="ARBA" id="ARBA00022525"/>
    </source>
</evidence>
<keyword evidence="9" id="KW-1185">Reference proteome</keyword>
<dbReference type="InterPro" id="IPR036595">
    <property type="entry name" value="A-macroglobulin_rcpt-bd_sf"/>
</dbReference>
<dbReference type="InterPro" id="IPR008993">
    <property type="entry name" value="TIMP-like_OB-fold"/>
</dbReference>
<keyword evidence="2" id="KW-0964">Secreted</keyword>
<dbReference type="InterPro" id="IPR011625">
    <property type="entry name" value="A2M_N_BRD"/>
</dbReference>
<comment type="caution">
    <text evidence="8">The sequence shown here is derived from an EMBL/GenBank/DDBJ whole genome shotgun (WGS) entry which is preliminary data.</text>
</comment>
<dbReference type="SUPFAM" id="SSF47686">
    <property type="entry name" value="Anaphylotoxins (complement system)"/>
    <property type="match status" value="1"/>
</dbReference>
<evidence type="ECO:0000256" key="1">
    <source>
        <dbReference type="ARBA" id="ARBA00004613"/>
    </source>
</evidence>
<dbReference type="Pfam" id="PF01821">
    <property type="entry name" value="ANATO"/>
    <property type="match status" value="1"/>
</dbReference>
<dbReference type="Pfam" id="PF01835">
    <property type="entry name" value="MG2"/>
    <property type="match status" value="1"/>
</dbReference>
<dbReference type="Pfam" id="PF17791">
    <property type="entry name" value="MG3"/>
    <property type="match status" value="1"/>
</dbReference>
<dbReference type="Proteomes" id="UP001642483">
    <property type="component" value="Unassembled WGS sequence"/>
</dbReference>
<dbReference type="Pfam" id="PF00207">
    <property type="entry name" value="A2M"/>
    <property type="match status" value="1"/>
</dbReference>
<dbReference type="InterPro" id="IPR000020">
    <property type="entry name" value="Anaphylatoxin/fibulin"/>
</dbReference>
<dbReference type="InterPro" id="IPR041555">
    <property type="entry name" value="MG3"/>
</dbReference>
<dbReference type="PANTHER" id="PTHR11412">
    <property type="entry name" value="MACROGLOBULIN / COMPLEMENT"/>
    <property type="match status" value="1"/>
</dbReference>
<comment type="subcellular location">
    <subcellularLocation>
        <location evidence="1">Secreted</location>
    </subcellularLocation>
</comment>
<dbReference type="Gene3D" id="6.20.50.160">
    <property type="match status" value="1"/>
</dbReference>
<feature type="domain" description="Anaphylatoxin-like" evidence="6">
    <location>
        <begin position="727"/>
        <end position="767"/>
    </location>
</feature>
<reference evidence="8 9" key="1">
    <citation type="submission" date="2024-02" db="EMBL/GenBank/DDBJ databases">
        <authorList>
            <person name="Daric V."/>
            <person name="Darras S."/>
        </authorList>
    </citation>
    <scope>NUCLEOTIDE SEQUENCE [LARGE SCALE GENOMIC DNA]</scope>
</reference>
<evidence type="ECO:0000256" key="4">
    <source>
        <dbReference type="SAM" id="MobiDB-lite"/>
    </source>
</evidence>
<dbReference type="SUPFAM" id="SSF50242">
    <property type="entry name" value="TIMP-like"/>
    <property type="match status" value="1"/>
</dbReference>
<dbReference type="Gene3D" id="1.50.10.20">
    <property type="match status" value="1"/>
</dbReference>
<keyword evidence="3" id="KW-1015">Disulfide bond</keyword>
<dbReference type="EMBL" id="CAWYQH010000001">
    <property type="protein sequence ID" value="CAK8671038.1"/>
    <property type="molecule type" value="Genomic_DNA"/>
</dbReference>
<dbReference type="InterPro" id="IPR009048">
    <property type="entry name" value="A-macroglobulin_rcpt-bd"/>
</dbReference>
<feature type="signal peptide" evidence="5">
    <location>
        <begin position="1"/>
        <end position="22"/>
    </location>
</feature>
<dbReference type="PANTHER" id="PTHR11412:SF166">
    <property type="entry name" value="NTR DOMAIN-CONTAINING PROTEIN"/>
    <property type="match status" value="1"/>
</dbReference>
<dbReference type="Gene3D" id="2.60.40.10">
    <property type="entry name" value="Immunoglobulins"/>
    <property type="match status" value="2"/>
</dbReference>
<evidence type="ECO:0000313" key="9">
    <source>
        <dbReference type="Proteomes" id="UP001642483"/>
    </source>
</evidence>
<dbReference type="InterPro" id="IPR018081">
    <property type="entry name" value="Anaphylatoxin_comp_syst"/>
</dbReference>
<keyword evidence="5" id="KW-0732">Signal</keyword>
<dbReference type="SMART" id="SM00104">
    <property type="entry name" value="ANATO"/>
    <property type="match status" value="1"/>
</dbReference>
<dbReference type="Gene3D" id="2.60.40.1940">
    <property type="match status" value="1"/>
</dbReference>
<dbReference type="Gene3D" id="2.20.130.20">
    <property type="match status" value="1"/>
</dbReference>